<feature type="transmembrane region" description="Helical" evidence="1">
    <location>
        <begin position="47"/>
        <end position="71"/>
    </location>
</feature>
<keyword evidence="1" id="KW-1133">Transmembrane helix</keyword>
<name>A0A820UVT4_9BILA</name>
<evidence type="ECO:0000313" key="3">
    <source>
        <dbReference type="EMBL" id="CAF4491078.1"/>
    </source>
</evidence>
<organism evidence="3 6">
    <name type="scientific">Rotaria socialis</name>
    <dbReference type="NCBI Taxonomy" id="392032"/>
    <lineage>
        <taxon>Eukaryota</taxon>
        <taxon>Metazoa</taxon>
        <taxon>Spiralia</taxon>
        <taxon>Gnathifera</taxon>
        <taxon>Rotifera</taxon>
        <taxon>Eurotatoria</taxon>
        <taxon>Bdelloidea</taxon>
        <taxon>Philodinida</taxon>
        <taxon>Philodinidae</taxon>
        <taxon>Rotaria</taxon>
    </lineage>
</organism>
<accession>A0A820UVT4</accession>
<protein>
    <submittedName>
        <fullName evidence="3">Uncharacterized protein</fullName>
    </submittedName>
</protein>
<dbReference type="Proteomes" id="UP000663851">
    <property type="component" value="Unassembled WGS sequence"/>
</dbReference>
<dbReference type="Proteomes" id="UP000663833">
    <property type="component" value="Unassembled WGS sequence"/>
</dbReference>
<dbReference type="Proteomes" id="UP000663838">
    <property type="component" value="Unassembled WGS sequence"/>
</dbReference>
<dbReference type="EMBL" id="CAJOBS010001714">
    <property type="protein sequence ID" value="CAF4755442.1"/>
    <property type="molecule type" value="Genomic_DNA"/>
</dbReference>
<evidence type="ECO:0000313" key="6">
    <source>
        <dbReference type="Proteomes" id="UP000663873"/>
    </source>
</evidence>
<evidence type="ECO:0000313" key="5">
    <source>
        <dbReference type="EMBL" id="CAF4755442.1"/>
    </source>
</evidence>
<evidence type="ECO:0000313" key="2">
    <source>
        <dbReference type="EMBL" id="CAF3434876.1"/>
    </source>
</evidence>
<gene>
    <name evidence="4" type="ORF">HFQ381_LOCUS31955</name>
    <name evidence="2" type="ORF">LUA448_LOCUS20672</name>
    <name evidence="5" type="ORF">TOA249_LOCUS20677</name>
    <name evidence="3" type="ORF">UJA718_LOCUS25650</name>
</gene>
<keyword evidence="1" id="KW-0812">Transmembrane</keyword>
<comment type="caution">
    <text evidence="3">The sequence shown here is derived from an EMBL/GenBank/DDBJ whole genome shotgun (WGS) entry which is preliminary data.</text>
</comment>
<evidence type="ECO:0000313" key="4">
    <source>
        <dbReference type="EMBL" id="CAF4570004.1"/>
    </source>
</evidence>
<evidence type="ECO:0000256" key="1">
    <source>
        <dbReference type="SAM" id="Phobius"/>
    </source>
</evidence>
<proteinExistence type="predicted"/>
<sequence length="101" mass="11693">IDDQDIVRYLISRQKFNGLWDLDAKDIEQLTGKSLPNFLSSNNNQQIVIAAIVIVALETRFATLSTMWHAVVQKARKRLLELLNKDANQLQSLLERIRQEF</sequence>
<dbReference type="AlphaFoldDB" id="A0A820UVT4"/>
<dbReference type="Proteomes" id="UP000663873">
    <property type="component" value="Unassembled WGS sequence"/>
</dbReference>
<keyword evidence="6" id="KW-1185">Reference proteome</keyword>
<keyword evidence="1" id="KW-0472">Membrane</keyword>
<dbReference type="EMBL" id="CAJOBO010007110">
    <property type="protein sequence ID" value="CAF4570004.1"/>
    <property type="molecule type" value="Genomic_DNA"/>
</dbReference>
<reference evidence="3" key="1">
    <citation type="submission" date="2021-02" db="EMBL/GenBank/DDBJ databases">
        <authorList>
            <person name="Nowell W R."/>
        </authorList>
    </citation>
    <scope>NUCLEOTIDE SEQUENCE</scope>
</reference>
<dbReference type="EMBL" id="CAJNYD010002599">
    <property type="protein sequence ID" value="CAF3434876.1"/>
    <property type="molecule type" value="Genomic_DNA"/>
</dbReference>
<feature type="non-terminal residue" evidence="3">
    <location>
        <position position="1"/>
    </location>
</feature>
<dbReference type="EMBL" id="CAJOBP010006357">
    <property type="protein sequence ID" value="CAF4491078.1"/>
    <property type="molecule type" value="Genomic_DNA"/>
</dbReference>